<organism evidence="1 2">
    <name type="scientific">Pistacia integerrima</name>
    <dbReference type="NCBI Taxonomy" id="434235"/>
    <lineage>
        <taxon>Eukaryota</taxon>
        <taxon>Viridiplantae</taxon>
        <taxon>Streptophyta</taxon>
        <taxon>Embryophyta</taxon>
        <taxon>Tracheophyta</taxon>
        <taxon>Spermatophyta</taxon>
        <taxon>Magnoliopsida</taxon>
        <taxon>eudicotyledons</taxon>
        <taxon>Gunneridae</taxon>
        <taxon>Pentapetalae</taxon>
        <taxon>rosids</taxon>
        <taxon>malvids</taxon>
        <taxon>Sapindales</taxon>
        <taxon>Anacardiaceae</taxon>
        <taxon>Pistacia</taxon>
    </lineage>
</organism>
<gene>
    <name evidence="1" type="ORF">Pint_05100</name>
</gene>
<sequence>MLHRMQEILRPLIRANPDITITEKALVLNSKYEITVRDITYFRAKALAFKIHGKDHRLYFNKINSYARALKQWNEKASVFILSEQLRQTNTTRRIYANMKKDWPSIKLKMLFWATSTQKFKMIMEEIKQVNQDAYNWLMKIEAKQWSRWAFNPEIESYHVTNNHSESFNN</sequence>
<accession>A0ACC0Z2Q6</accession>
<dbReference type="EMBL" id="CM047738">
    <property type="protein sequence ID" value="KAJ0044546.1"/>
    <property type="molecule type" value="Genomic_DNA"/>
</dbReference>
<protein>
    <submittedName>
        <fullName evidence="1">Uncharacterized protein</fullName>
    </submittedName>
</protein>
<evidence type="ECO:0000313" key="1">
    <source>
        <dbReference type="EMBL" id="KAJ0044546.1"/>
    </source>
</evidence>
<keyword evidence="2" id="KW-1185">Reference proteome</keyword>
<reference evidence="2" key="1">
    <citation type="journal article" date="2023" name="G3 (Bethesda)">
        <title>Genome assembly and association tests identify interacting loci associated with vigor, precocity, and sex in interspecific pistachio rootstocks.</title>
        <authorList>
            <person name="Palmer W."/>
            <person name="Jacygrad E."/>
            <person name="Sagayaradj S."/>
            <person name="Cavanaugh K."/>
            <person name="Han R."/>
            <person name="Bertier L."/>
            <person name="Beede B."/>
            <person name="Kafkas S."/>
            <person name="Golino D."/>
            <person name="Preece J."/>
            <person name="Michelmore R."/>
        </authorList>
    </citation>
    <scope>NUCLEOTIDE SEQUENCE [LARGE SCALE GENOMIC DNA]</scope>
</reference>
<evidence type="ECO:0000313" key="2">
    <source>
        <dbReference type="Proteomes" id="UP001163603"/>
    </source>
</evidence>
<name>A0ACC0Z2Q6_9ROSI</name>
<comment type="caution">
    <text evidence="1">The sequence shown here is derived from an EMBL/GenBank/DDBJ whole genome shotgun (WGS) entry which is preliminary data.</text>
</comment>
<dbReference type="Proteomes" id="UP001163603">
    <property type="component" value="Chromosome 3"/>
</dbReference>
<proteinExistence type="predicted"/>